<dbReference type="RefSeq" id="WP_191311072.1">
    <property type="nucleotide sequence ID" value="NZ_BNCL01000011.1"/>
</dbReference>
<dbReference type="InterPro" id="IPR014917">
    <property type="entry name" value="DUF1800"/>
</dbReference>
<protein>
    <submittedName>
        <fullName evidence="1">DUF1800 domain-containing protein</fullName>
    </submittedName>
</protein>
<dbReference type="Proteomes" id="UP000644749">
    <property type="component" value="Unassembled WGS sequence"/>
</dbReference>
<sequence length="449" mass="48891">MLSYPQLAAIRLGYGLSPLADPPADPQALVRSVGSAGPDARSFSMARDYRPHRIRNHDLNQRKGGPDRPALKRLRETVRDLGMRAPQVRIARAVDDRGGFGERLVQFWADHFTVVTGNLFDAVASAAFVDEAIRPHLAGRFADLMLAAETHSRMITYLDQVQSVGPNSSAGKRGRGVNENLAREMIELHSLGADSGYAQADVRQLALLLTGLTFRPVRDTGSFFNKAWAEPGSFRVLGKAYERGDDDGAIRQAIEDLAAHDATARHIARKLAVHFVADDPPAELVDRLAGAFRDSGGDLPTLYLVLAEAPELRGCFRQKVRQPLDYIVAALRACGLTGADVLALDQRQFTNLVLGGMALMGQRWGRPRGPDGWPEDASAWATAQGLAGRIDWTMRLLPKLLPEPPDPRAVLETALGDSASEVLRRAVPRAESPAEGLALILASPDFNRR</sequence>
<evidence type="ECO:0000313" key="1">
    <source>
        <dbReference type="EMBL" id="MBL3674616.1"/>
    </source>
</evidence>
<proteinExistence type="predicted"/>
<name>A0ABS1S7A9_9RHOB</name>
<dbReference type="Pfam" id="PF08811">
    <property type="entry name" value="DUF1800"/>
    <property type="match status" value="1"/>
</dbReference>
<gene>
    <name evidence="1" type="ORF">JL111_14090</name>
</gene>
<evidence type="ECO:0000313" key="2">
    <source>
        <dbReference type="Proteomes" id="UP000644749"/>
    </source>
</evidence>
<keyword evidence="2" id="KW-1185">Reference proteome</keyword>
<dbReference type="EMBL" id="JAESHT010000012">
    <property type="protein sequence ID" value="MBL3674616.1"/>
    <property type="molecule type" value="Genomic_DNA"/>
</dbReference>
<organism evidence="1 2">
    <name type="scientific">Paracoccus aerius</name>
    <dbReference type="NCBI Taxonomy" id="1915382"/>
    <lineage>
        <taxon>Bacteria</taxon>
        <taxon>Pseudomonadati</taxon>
        <taxon>Pseudomonadota</taxon>
        <taxon>Alphaproteobacteria</taxon>
        <taxon>Rhodobacterales</taxon>
        <taxon>Paracoccaceae</taxon>
        <taxon>Paracoccus</taxon>
    </lineage>
</organism>
<accession>A0ABS1S7A9</accession>
<comment type="caution">
    <text evidence="1">The sequence shown here is derived from an EMBL/GenBank/DDBJ whole genome shotgun (WGS) entry which is preliminary data.</text>
</comment>
<reference evidence="1 2" key="1">
    <citation type="submission" date="2021-01" db="EMBL/GenBank/DDBJ databases">
        <title>011410 draft genome.</title>
        <authorList>
            <person name="Lang L."/>
        </authorList>
    </citation>
    <scope>NUCLEOTIDE SEQUENCE [LARGE SCALE GENOMIC DNA]</scope>
    <source>
        <strain evidence="1 2">KCTC 42845</strain>
    </source>
</reference>